<keyword evidence="6" id="KW-0464">Manganese</keyword>
<feature type="binding site" evidence="7">
    <location>
        <position position="89"/>
    </location>
    <ligand>
        <name>Zn(2+)</name>
        <dbReference type="ChEBI" id="CHEBI:29105"/>
        <label>1</label>
    </ligand>
</feature>
<keyword evidence="9" id="KW-1185">Reference proteome</keyword>
<dbReference type="Gene3D" id="3.40.630.10">
    <property type="entry name" value="Zn peptidases"/>
    <property type="match status" value="1"/>
</dbReference>
<feature type="binding site" evidence="7">
    <location>
        <position position="89"/>
    </location>
    <ligand>
        <name>Zn(2+)</name>
        <dbReference type="ChEBI" id="CHEBI:29105"/>
        <label>2</label>
    </ligand>
</feature>
<keyword evidence="7" id="KW-0862">Zinc</keyword>
<sequence length="401" mass="43671">MPVVVDTARFLADLHELRQIGTYKTGVHRPTYSKEDMDSRRWLMTKMAEIGLEPEMDGIGNVIGRHPGPGPHLLVGSHIETQNQAGWLDGALGVVAALALARSGLPVDVAAYVDEEGHFDVGFLGSRSLIGDLTEADLDKARNRTDGTPLRQALRAAGLSGEPRFRLDPTRYKGAYELHIEQGTQLEREGLRAGVVTGIVAIWQFAIRIVGQQDHAGGTTMAERKDAGLAAVRLLAAIDREFPKVCGRRSTWTTGRITLSPGAPSIIPGEANILFQFRDVEMAVLERMEECLVRLVQESNRNERTEAFLEVIDKAIPAVCDPAMMTALEAAAREHAPDAWQFMPSGAGHDSQNLARIMPAAMLFTPSIGGISHHWAEDTKEEDLALCCQILATAAERFLAG</sequence>
<keyword evidence="5 8" id="KW-0378">Hydrolase</keyword>
<dbReference type="Gene3D" id="3.30.70.360">
    <property type="match status" value="1"/>
</dbReference>
<dbReference type="PANTHER" id="PTHR32494:SF19">
    <property type="entry name" value="ALLANTOATE DEIMINASE-RELATED"/>
    <property type="match status" value="1"/>
</dbReference>
<dbReference type="Pfam" id="PF01546">
    <property type="entry name" value="Peptidase_M20"/>
    <property type="match status" value="1"/>
</dbReference>
<feature type="binding site" evidence="7">
    <location>
        <position position="373"/>
    </location>
    <ligand>
        <name>Zn(2+)</name>
        <dbReference type="ChEBI" id="CHEBI:29105"/>
        <label>2</label>
    </ligand>
</feature>
<dbReference type="PIRSF" id="PIRSF001235">
    <property type="entry name" value="Amidase_carbamoylase"/>
    <property type="match status" value="1"/>
</dbReference>
<dbReference type="RefSeq" id="WP_088562668.1">
    <property type="nucleotide sequence ID" value="NZ_FYEH01000015.1"/>
</dbReference>
<dbReference type="AlphaFoldDB" id="A0A212RV91"/>
<dbReference type="SUPFAM" id="SSF53187">
    <property type="entry name" value="Zn-dependent exopeptidases"/>
    <property type="match status" value="1"/>
</dbReference>
<comment type="cofactor">
    <cofactor evidence="7">
        <name>Zn(2+)</name>
        <dbReference type="ChEBI" id="CHEBI:29105"/>
    </cofactor>
    <text evidence="7">Binds 2 Zn(2+) ions per subunit.</text>
</comment>
<evidence type="ECO:0000256" key="1">
    <source>
        <dbReference type="ARBA" id="ARBA00001936"/>
    </source>
</evidence>
<reference evidence="8 9" key="1">
    <citation type="submission" date="2017-06" db="EMBL/GenBank/DDBJ databases">
        <authorList>
            <person name="Kim H.J."/>
            <person name="Triplett B.A."/>
        </authorList>
    </citation>
    <scope>NUCLEOTIDE SEQUENCE [LARGE SCALE GENOMIC DNA]</scope>
    <source>
        <strain evidence="8 9">B29T1</strain>
    </source>
</reference>
<keyword evidence="4 7" id="KW-0479">Metal-binding</keyword>
<evidence type="ECO:0000313" key="9">
    <source>
        <dbReference type="Proteomes" id="UP000197065"/>
    </source>
</evidence>
<dbReference type="InterPro" id="IPR002933">
    <property type="entry name" value="Peptidase_M20"/>
</dbReference>
<dbReference type="Proteomes" id="UP000197065">
    <property type="component" value="Unassembled WGS sequence"/>
</dbReference>
<dbReference type="OrthoDB" id="9808195at2"/>
<accession>A0A212RV91</accession>
<comment type="subunit">
    <text evidence="3">Homodimer.</text>
</comment>
<dbReference type="InterPro" id="IPR036264">
    <property type="entry name" value="Bact_exopeptidase_dim_dom"/>
</dbReference>
<evidence type="ECO:0000256" key="6">
    <source>
        <dbReference type="ARBA" id="ARBA00023211"/>
    </source>
</evidence>
<dbReference type="SUPFAM" id="SSF55031">
    <property type="entry name" value="Bacterial exopeptidase dimerisation domain"/>
    <property type="match status" value="1"/>
</dbReference>
<dbReference type="InterPro" id="IPR010158">
    <property type="entry name" value="Amidase_Cbmase"/>
</dbReference>
<evidence type="ECO:0000256" key="3">
    <source>
        <dbReference type="ARBA" id="ARBA00011738"/>
    </source>
</evidence>
<name>A0A212RV91_9PROT</name>
<dbReference type="PANTHER" id="PTHR32494">
    <property type="entry name" value="ALLANTOATE DEIMINASE-RELATED"/>
    <property type="match status" value="1"/>
</dbReference>
<comment type="similarity">
    <text evidence="2">Belongs to the peptidase M20 family.</text>
</comment>
<feature type="binding site" evidence="7">
    <location>
        <position position="179"/>
    </location>
    <ligand>
        <name>Zn(2+)</name>
        <dbReference type="ChEBI" id="CHEBI:29105"/>
        <label>1</label>
    </ligand>
</feature>
<evidence type="ECO:0000256" key="5">
    <source>
        <dbReference type="ARBA" id="ARBA00022801"/>
    </source>
</evidence>
<evidence type="ECO:0000256" key="2">
    <source>
        <dbReference type="ARBA" id="ARBA00006153"/>
    </source>
</evidence>
<feature type="binding site" evidence="7">
    <location>
        <position position="116"/>
    </location>
    <ligand>
        <name>Zn(2+)</name>
        <dbReference type="ChEBI" id="CHEBI:29105"/>
        <label>2</label>
    </ligand>
</feature>
<evidence type="ECO:0000256" key="4">
    <source>
        <dbReference type="ARBA" id="ARBA00022723"/>
    </source>
</evidence>
<proteinExistence type="inferred from homology"/>
<gene>
    <name evidence="8" type="ORF">SAMN07250955_11532</name>
</gene>
<feature type="binding site" evidence="7">
    <location>
        <position position="78"/>
    </location>
    <ligand>
        <name>Zn(2+)</name>
        <dbReference type="ChEBI" id="CHEBI:29105"/>
        <label>1</label>
    </ligand>
</feature>
<dbReference type="NCBIfam" id="TIGR01879">
    <property type="entry name" value="hydantase"/>
    <property type="match status" value="1"/>
</dbReference>
<comment type="cofactor">
    <cofactor evidence="1">
        <name>Mn(2+)</name>
        <dbReference type="ChEBI" id="CHEBI:29035"/>
    </cofactor>
</comment>
<evidence type="ECO:0000313" key="8">
    <source>
        <dbReference type="EMBL" id="SNB76528.1"/>
    </source>
</evidence>
<dbReference type="EMBL" id="FYEH01000015">
    <property type="protein sequence ID" value="SNB76528.1"/>
    <property type="molecule type" value="Genomic_DNA"/>
</dbReference>
<evidence type="ECO:0000256" key="7">
    <source>
        <dbReference type="PIRSR" id="PIRSR001235-1"/>
    </source>
</evidence>
<protein>
    <submittedName>
        <fullName evidence="8">N-carbamoyl-L-amino-acid hydrolase</fullName>
    </submittedName>
</protein>
<dbReference type="GO" id="GO:0046872">
    <property type="term" value="F:metal ion binding"/>
    <property type="evidence" value="ECO:0007669"/>
    <property type="project" value="UniProtKB-KW"/>
</dbReference>
<dbReference type="CDD" id="cd03884">
    <property type="entry name" value="M20_bAS"/>
    <property type="match status" value="1"/>
</dbReference>
<organism evidence="8 9">
    <name type="scientific">Arboricoccus pini</name>
    <dbReference type="NCBI Taxonomy" id="1963835"/>
    <lineage>
        <taxon>Bacteria</taxon>
        <taxon>Pseudomonadati</taxon>
        <taxon>Pseudomonadota</taxon>
        <taxon>Alphaproteobacteria</taxon>
        <taxon>Geminicoccales</taxon>
        <taxon>Geminicoccaceae</taxon>
        <taxon>Arboricoccus</taxon>
    </lineage>
</organism>
<dbReference type="GO" id="GO:0016813">
    <property type="term" value="F:hydrolase activity, acting on carbon-nitrogen (but not peptide) bonds, in linear amidines"/>
    <property type="evidence" value="ECO:0007669"/>
    <property type="project" value="InterPro"/>
</dbReference>